<keyword evidence="2" id="KW-1185">Reference proteome</keyword>
<reference evidence="1 2" key="1">
    <citation type="submission" date="2020-04" db="EMBL/GenBank/DDBJ databases">
        <title>Draft Genome Sequence of Streptomyces morookaense DSM 40503, an 8-azaguanine-producing strain.</title>
        <authorList>
            <person name="Qi J."/>
            <person name="Gao J.-M."/>
        </authorList>
    </citation>
    <scope>NUCLEOTIDE SEQUENCE [LARGE SCALE GENOMIC DNA]</scope>
    <source>
        <strain evidence="1 2">DSM 40503</strain>
    </source>
</reference>
<sequence length="64" mass="6669">MNISAMNHEPLSVSKRVRFVELSAKALRALADGDLAGGSAEAGVESLTRTTWSATSKPLKALGV</sequence>
<dbReference type="Proteomes" id="UP000587462">
    <property type="component" value="Unassembled WGS sequence"/>
</dbReference>
<gene>
    <name evidence="1" type="ORF">HG542_20555</name>
</gene>
<accession>A0A7Y7B7K6</accession>
<evidence type="ECO:0000313" key="1">
    <source>
        <dbReference type="EMBL" id="NVK80036.1"/>
    </source>
</evidence>
<evidence type="ECO:0000313" key="2">
    <source>
        <dbReference type="Proteomes" id="UP000587462"/>
    </source>
</evidence>
<name>A0A7Y7B7K6_STRMO</name>
<dbReference type="RefSeq" id="WP_176606780.1">
    <property type="nucleotide sequence ID" value="NZ_BNBU01000008.1"/>
</dbReference>
<organism evidence="1 2">
    <name type="scientific">Streptomyces morookaense</name>
    <name type="common">Streptoverticillium morookaense</name>
    <dbReference type="NCBI Taxonomy" id="1970"/>
    <lineage>
        <taxon>Bacteria</taxon>
        <taxon>Bacillati</taxon>
        <taxon>Actinomycetota</taxon>
        <taxon>Actinomycetes</taxon>
        <taxon>Kitasatosporales</taxon>
        <taxon>Streptomycetaceae</taxon>
        <taxon>Streptomyces</taxon>
    </lineage>
</organism>
<protein>
    <submittedName>
        <fullName evidence="1">Uncharacterized protein</fullName>
    </submittedName>
</protein>
<dbReference type="AlphaFoldDB" id="A0A7Y7B7K6"/>
<proteinExistence type="predicted"/>
<comment type="caution">
    <text evidence="1">The sequence shown here is derived from an EMBL/GenBank/DDBJ whole genome shotgun (WGS) entry which is preliminary data.</text>
</comment>
<dbReference type="EMBL" id="JABBXF010000046">
    <property type="protein sequence ID" value="NVK80036.1"/>
    <property type="molecule type" value="Genomic_DNA"/>
</dbReference>